<comment type="catalytic activity">
    <reaction evidence="1">
        <text>ATP + protein L-histidine = ADP + protein N-phospho-L-histidine.</text>
        <dbReference type="EC" id="2.7.13.3"/>
    </reaction>
</comment>
<comment type="caution">
    <text evidence="10">The sequence shown here is derived from an EMBL/GenBank/DDBJ whole genome shotgun (WGS) entry which is preliminary data.</text>
</comment>
<gene>
    <name evidence="10" type="ORF">VF08_04170</name>
</gene>
<feature type="transmembrane region" description="Helical" evidence="8">
    <location>
        <begin position="12"/>
        <end position="31"/>
    </location>
</feature>
<evidence type="ECO:0000313" key="10">
    <source>
        <dbReference type="EMBL" id="PHK06507.1"/>
    </source>
</evidence>
<keyword evidence="6" id="KW-0902">Two-component regulatory system</keyword>
<dbReference type="EMBL" id="LAHD01000007">
    <property type="protein sequence ID" value="PHK06507.1"/>
    <property type="molecule type" value="Genomic_DNA"/>
</dbReference>
<evidence type="ECO:0000256" key="2">
    <source>
        <dbReference type="ARBA" id="ARBA00012438"/>
    </source>
</evidence>
<dbReference type="Proteomes" id="UP000222310">
    <property type="component" value="Unassembled WGS sequence"/>
</dbReference>
<evidence type="ECO:0000256" key="6">
    <source>
        <dbReference type="ARBA" id="ARBA00023012"/>
    </source>
</evidence>
<organism evidence="10 11">
    <name type="scientific">Nostoc linckia z8</name>
    <dbReference type="NCBI Taxonomy" id="1628746"/>
    <lineage>
        <taxon>Bacteria</taxon>
        <taxon>Bacillati</taxon>
        <taxon>Cyanobacteriota</taxon>
        <taxon>Cyanophyceae</taxon>
        <taxon>Nostocales</taxon>
        <taxon>Nostocaceae</taxon>
        <taxon>Nostoc</taxon>
    </lineage>
</organism>
<feature type="domain" description="Histidine kinase" evidence="9">
    <location>
        <begin position="213"/>
        <end position="430"/>
    </location>
</feature>
<dbReference type="AlphaFoldDB" id="A0A9Q5ZFQ6"/>
<dbReference type="SUPFAM" id="SSF55874">
    <property type="entry name" value="ATPase domain of HSP90 chaperone/DNA topoisomerase II/histidine kinase"/>
    <property type="match status" value="1"/>
</dbReference>
<dbReference type="InterPro" id="IPR003661">
    <property type="entry name" value="HisK_dim/P_dom"/>
</dbReference>
<dbReference type="InterPro" id="IPR036890">
    <property type="entry name" value="HATPase_C_sf"/>
</dbReference>
<dbReference type="Pfam" id="PF02518">
    <property type="entry name" value="HATPase_c"/>
    <property type="match status" value="1"/>
</dbReference>
<evidence type="ECO:0000259" key="9">
    <source>
        <dbReference type="PROSITE" id="PS50109"/>
    </source>
</evidence>
<dbReference type="RefSeq" id="WP_099067147.1">
    <property type="nucleotide sequence ID" value="NZ_LAHD01000007.1"/>
</dbReference>
<dbReference type="PANTHER" id="PTHR43547">
    <property type="entry name" value="TWO-COMPONENT HISTIDINE KINASE"/>
    <property type="match status" value="1"/>
</dbReference>
<keyword evidence="4" id="KW-0808">Transferase</keyword>
<dbReference type="EC" id="2.7.13.3" evidence="2"/>
<dbReference type="InterPro" id="IPR004358">
    <property type="entry name" value="Sig_transdc_His_kin-like_C"/>
</dbReference>
<evidence type="ECO:0000256" key="7">
    <source>
        <dbReference type="ARBA" id="ARBA00055745"/>
    </source>
</evidence>
<dbReference type="CDD" id="cd00075">
    <property type="entry name" value="HATPase"/>
    <property type="match status" value="1"/>
</dbReference>
<evidence type="ECO:0000256" key="5">
    <source>
        <dbReference type="ARBA" id="ARBA00022777"/>
    </source>
</evidence>
<dbReference type="PANTHER" id="PTHR43547:SF2">
    <property type="entry name" value="HYBRID SIGNAL TRANSDUCTION HISTIDINE KINASE C"/>
    <property type="match status" value="1"/>
</dbReference>
<keyword evidence="3" id="KW-0597">Phosphoprotein</keyword>
<keyword evidence="8" id="KW-1133">Transmembrane helix</keyword>
<keyword evidence="8" id="KW-0472">Membrane</keyword>
<reference evidence="10 11" key="1">
    <citation type="submission" date="2015-02" db="EMBL/GenBank/DDBJ databases">
        <title>Nostoc linckia genome annotation.</title>
        <authorList>
            <person name="Zhou Z."/>
        </authorList>
    </citation>
    <scope>NUCLEOTIDE SEQUENCE [LARGE SCALE GENOMIC DNA]</scope>
    <source>
        <strain evidence="11">z8</strain>
    </source>
</reference>
<dbReference type="SMART" id="SM00387">
    <property type="entry name" value="HATPase_c"/>
    <property type="match status" value="1"/>
</dbReference>
<dbReference type="SMART" id="SM00388">
    <property type="entry name" value="HisKA"/>
    <property type="match status" value="1"/>
</dbReference>
<evidence type="ECO:0000256" key="4">
    <source>
        <dbReference type="ARBA" id="ARBA00022679"/>
    </source>
</evidence>
<sequence>MFSRSRRNLARWFTLSMGSILVIFATLLYFLEAKEQLRAFDQELYNTSRLMAAGVEDGLYQQEQRISLEDVPILGGEALPFDNRIVYARWYTPKKQLLEFFGVTPSEQLNNKLGFQTIELRNASEELRQGDDGQKLLRQLTVPVFQDKQLIGYLEIAASLAPLEKTLWSLRLFLIVGVPIALSVIGVTGWFLGGMAMQPIRQSYEQLQRFTADASHELRTPLQAIRNYAQFGLLEPIDTSQQQSSLVNIDQIAESMGMLISDLLLLARNQGQLKPETLHLVNLVSWLTALVKEYTDSAKAKNLEFISEFPQQLVMLRINPDLMRQALTNILTNAYRYTPSGGRVCLRVFLMSRWVVIEVQDSGIGIPPADLPHIFERFYRVDSVRSRHTGGFGLGLAIAQQIVHVHGGQILAISRLGEGSTFQIKLPLNP</sequence>
<keyword evidence="8" id="KW-0812">Transmembrane</keyword>
<dbReference type="SUPFAM" id="SSF47384">
    <property type="entry name" value="Homodimeric domain of signal transducing histidine kinase"/>
    <property type="match status" value="1"/>
</dbReference>
<evidence type="ECO:0000256" key="3">
    <source>
        <dbReference type="ARBA" id="ARBA00022553"/>
    </source>
</evidence>
<accession>A0A9Q5ZFQ6</accession>
<dbReference type="InterPro" id="IPR003594">
    <property type="entry name" value="HATPase_dom"/>
</dbReference>
<proteinExistence type="predicted"/>
<feature type="transmembrane region" description="Helical" evidence="8">
    <location>
        <begin position="172"/>
        <end position="192"/>
    </location>
</feature>
<keyword evidence="5 10" id="KW-0418">Kinase</keyword>
<evidence type="ECO:0000256" key="8">
    <source>
        <dbReference type="SAM" id="Phobius"/>
    </source>
</evidence>
<name>A0A9Q5ZFQ6_NOSLI</name>
<dbReference type="PROSITE" id="PS50109">
    <property type="entry name" value="HIS_KIN"/>
    <property type="match status" value="1"/>
</dbReference>
<dbReference type="CDD" id="cd00082">
    <property type="entry name" value="HisKA"/>
    <property type="match status" value="1"/>
</dbReference>
<evidence type="ECO:0000256" key="1">
    <source>
        <dbReference type="ARBA" id="ARBA00000085"/>
    </source>
</evidence>
<evidence type="ECO:0000313" key="11">
    <source>
        <dbReference type="Proteomes" id="UP000222310"/>
    </source>
</evidence>
<comment type="function">
    <text evidence="7">Photoreceptor which exists in two forms that are reversibly interconvertible by light: the R form that absorbs maximally in the red region of the spectrum and the FR form that absorbs maximally in the far-red region.</text>
</comment>
<dbReference type="PRINTS" id="PR00344">
    <property type="entry name" value="BCTRLSENSOR"/>
</dbReference>
<dbReference type="Gene3D" id="3.30.565.10">
    <property type="entry name" value="Histidine kinase-like ATPase, C-terminal domain"/>
    <property type="match status" value="1"/>
</dbReference>
<dbReference type="Pfam" id="PF00512">
    <property type="entry name" value="HisKA"/>
    <property type="match status" value="1"/>
</dbReference>
<dbReference type="FunFam" id="3.30.565.10:FF:000006">
    <property type="entry name" value="Sensor histidine kinase WalK"/>
    <property type="match status" value="1"/>
</dbReference>
<dbReference type="GO" id="GO:0000155">
    <property type="term" value="F:phosphorelay sensor kinase activity"/>
    <property type="evidence" value="ECO:0007669"/>
    <property type="project" value="InterPro"/>
</dbReference>
<dbReference type="Gene3D" id="1.10.287.130">
    <property type="match status" value="1"/>
</dbReference>
<dbReference type="InterPro" id="IPR036097">
    <property type="entry name" value="HisK_dim/P_sf"/>
</dbReference>
<dbReference type="InterPro" id="IPR005467">
    <property type="entry name" value="His_kinase_dom"/>
</dbReference>
<dbReference type="GeneID" id="57092960"/>
<protein>
    <recommendedName>
        <fullName evidence="2">histidine kinase</fullName>
        <ecNumber evidence="2">2.7.13.3</ecNumber>
    </recommendedName>
</protein>